<dbReference type="OrthoDB" id="9991317at2759"/>
<dbReference type="AlphaFoldDB" id="A0A9P7V4T8"/>
<dbReference type="GO" id="GO:0000127">
    <property type="term" value="C:transcription factor TFIIIC complex"/>
    <property type="evidence" value="ECO:0007669"/>
    <property type="project" value="TreeGrafter"/>
</dbReference>
<feature type="repeat" description="TPR" evidence="1">
    <location>
        <begin position="460"/>
        <end position="493"/>
    </location>
</feature>
<dbReference type="Proteomes" id="UP000790833">
    <property type="component" value="Unassembled WGS sequence"/>
</dbReference>
<dbReference type="Pfam" id="PF14559">
    <property type="entry name" value="TPR_19"/>
    <property type="match status" value="1"/>
</dbReference>
<dbReference type="Gene3D" id="1.25.40.10">
    <property type="entry name" value="Tetratricopeptide repeat domain"/>
    <property type="match status" value="3"/>
</dbReference>
<comment type="caution">
    <text evidence="3">The sequence shown here is derived from an EMBL/GenBank/DDBJ whole genome shotgun (WGS) entry which is preliminary data.</text>
</comment>
<feature type="compositionally biased region" description="Basic residues" evidence="2">
    <location>
        <begin position="100"/>
        <end position="117"/>
    </location>
</feature>
<dbReference type="PANTHER" id="PTHR23082">
    <property type="entry name" value="TRANSCRIPTION INITIATION FACTOR IIIC TFIIIC , POLYPEPTIDE 3-RELATED"/>
    <property type="match status" value="1"/>
</dbReference>
<dbReference type="InterPro" id="IPR011990">
    <property type="entry name" value="TPR-like_helical_dom_sf"/>
</dbReference>
<evidence type="ECO:0000313" key="4">
    <source>
        <dbReference type="Proteomes" id="UP000790833"/>
    </source>
</evidence>
<reference evidence="3" key="1">
    <citation type="submission" date="2021-03" db="EMBL/GenBank/DDBJ databases">
        <authorList>
            <person name="Palmer J.M."/>
        </authorList>
    </citation>
    <scope>NUCLEOTIDE SEQUENCE</scope>
    <source>
        <strain evidence="3">ARV_011</strain>
    </source>
</reference>
<dbReference type="SUPFAM" id="SSF48452">
    <property type="entry name" value="TPR-like"/>
    <property type="match status" value="2"/>
</dbReference>
<feature type="region of interest" description="Disordered" evidence="2">
    <location>
        <begin position="525"/>
        <end position="550"/>
    </location>
</feature>
<keyword evidence="4" id="KW-1185">Reference proteome</keyword>
<evidence type="ECO:0000313" key="3">
    <source>
        <dbReference type="EMBL" id="KAG7191332.1"/>
    </source>
</evidence>
<dbReference type="GO" id="GO:0006383">
    <property type="term" value="P:transcription by RNA polymerase III"/>
    <property type="evidence" value="ECO:0007669"/>
    <property type="project" value="InterPro"/>
</dbReference>
<keyword evidence="1" id="KW-0802">TPR repeat</keyword>
<proteinExistence type="predicted"/>
<organism evidence="3 4">
    <name type="scientific">Scheffersomyces spartinae</name>
    <dbReference type="NCBI Taxonomy" id="45513"/>
    <lineage>
        <taxon>Eukaryota</taxon>
        <taxon>Fungi</taxon>
        <taxon>Dikarya</taxon>
        <taxon>Ascomycota</taxon>
        <taxon>Saccharomycotina</taxon>
        <taxon>Pichiomycetes</taxon>
        <taxon>Debaryomycetaceae</taxon>
        <taxon>Scheffersomyces</taxon>
    </lineage>
</organism>
<name>A0A9P7V4T8_9ASCO</name>
<accession>A0A9P7V4T8</accession>
<dbReference type="EMBL" id="JAHMUF010000033">
    <property type="protein sequence ID" value="KAG7191332.1"/>
    <property type="molecule type" value="Genomic_DNA"/>
</dbReference>
<feature type="compositionally biased region" description="Acidic residues" evidence="2">
    <location>
        <begin position="22"/>
        <end position="67"/>
    </location>
</feature>
<sequence>MVSNNNGVSAGNHDAVEFNGMDVDDAGQEMDIDDAIQDFLDDMNDDDDEHEDESDEGEGGDEQEEFLDLSSESAYSEEEDDYDENFDFQEALRGAGNFRQKNKRKTARSKSYWKQKMMRSSNRSLDPEVRSNLSQANEAFVRKDYQVAQNLYLEVIKLDPKNFNAYKTLGEICKLQGRLAKCCNYWFLAANIHSWDSGFWAQVAELSNDLGLIDQAIYCYGKAIAADNTKNPKYILARAILYKEKRQFGRALEGFQRLHQMFPADTTVVKNLASVYVDQKRLNDAINLYGDILDRNMSEGSSNELGRFPRFGWAELNILTELYIQQHSWRHGLKIIKVVARWLQNREDETWWEDHDDDSEFDSQRRTRILDQLSQPIKARASKKQFQIPIDIRFKMGLLRLSLNQKDEAMHHFEFLLEDSDDIVDLFFEAGKVLESQGYYEDALVFLTRASQSDELSQSAELVSLCGKCFLEVGDYQQASRAYQALLYGDPDNLEFKLSLAEALYHLGDAENSAHLLQEVSNTRAKSSDLMSDMLEDDDEEPEEEEHPDELSIIKTKHMIKSNKKLSNQEKEEIENKARRRVLEKYGRMKRLEDSLKKNDKVAISAWMQLAFQLVEMFMAVRSFFPKDKNRIFKGVLLYRRIKPMGIDEKLARVYNLHQGMTEEENNNRNAFSSTTEYRGLTYDIWFSIFVQYALLLANFEGNLAYASQIIEAAQEASIFSQDKFRDSVLKAVRLMFGIMGEESLTSVVTHIRHFLANNQFSRYIYIFFMCCFPSGLGNWETFTNYNHQKYFLRQLKAYDSLLTSTKITGMATITAKIDDYQFTKEPCELLYIYANLLGGSRSYVSSTVYLSRAYKLYNRDPMICLVIGLSHVHRAMQRLSTNRHIQLLQGISYILEYKEHRLLSATVYEETEVEYNLGRLFHMLGLPTLAIRHYEKVLMLLELIEDPTFDLLMDAAYNLTLIYNVNGNSRKARAIMEKYLTI</sequence>
<evidence type="ECO:0000256" key="1">
    <source>
        <dbReference type="PROSITE-ProRule" id="PRU00339"/>
    </source>
</evidence>
<dbReference type="PROSITE" id="PS50005">
    <property type="entry name" value="TPR"/>
    <property type="match status" value="1"/>
</dbReference>
<dbReference type="InterPro" id="IPR039340">
    <property type="entry name" value="Tfc4/TFIIIC-102/Sfc4"/>
</dbReference>
<protein>
    <submittedName>
        <fullName evidence="3">Transcription factor TFIIIC subunit tfc4</fullName>
    </submittedName>
</protein>
<dbReference type="InterPro" id="IPR019734">
    <property type="entry name" value="TPR_rpt"/>
</dbReference>
<evidence type="ECO:0000256" key="2">
    <source>
        <dbReference type="SAM" id="MobiDB-lite"/>
    </source>
</evidence>
<feature type="region of interest" description="Disordered" evidence="2">
    <location>
        <begin position="99"/>
        <end position="129"/>
    </location>
</feature>
<feature type="compositionally biased region" description="Acidic residues" evidence="2">
    <location>
        <begin position="534"/>
        <end position="548"/>
    </location>
</feature>
<dbReference type="RefSeq" id="XP_043046884.1">
    <property type="nucleotide sequence ID" value="XM_043194256.1"/>
</dbReference>
<gene>
    <name evidence="3" type="primary">TFC4</name>
    <name evidence="3" type="ORF">KQ657_003537</name>
</gene>
<dbReference type="GeneID" id="66116911"/>
<dbReference type="SMART" id="SM00028">
    <property type="entry name" value="TPR"/>
    <property type="match status" value="9"/>
</dbReference>
<dbReference type="PANTHER" id="PTHR23082:SF0">
    <property type="entry name" value="GENERAL TRANSCRIPTION FACTOR 3C POLYPEPTIDE 3"/>
    <property type="match status" value="1"/>
</dbReference>
<feature type="region of interest" description="Disordered" evidence="2">
    <location>
        <begin position="1"/>
        <end position="82"/>
    </location>
</feature>